<dbReference type="PANTHER" id="PTHR30023:SF0">
    <property type="entry name" value="PENICILLIN-SENSITIVE CARBOXYPEPTIDASE A"/>
    <property type="match status" value="1"/>
</dbReference>
<dbReference type="PANTHER" id="PTHR30023">
    <property type="entry name" value="D-ALANYL-D-ALANINE CARBOXYPEPTIDASE"/>
    <property type="match status" value="1"/>
</dbReference>
<comment type="caution">
    <text evidence="4">The sequence shown here is derived from an EMBL/GenBank/DDBJ whole genome shotgun (WGS) entry which is preliminary data.</text>
</comment>
<dbReference type="NCBIfam" id="TIGR00666">
    <property type="entry name" value="PBP4"/>
    <property type="match status" value="1"/>
</dbReference>
<evidence type="ECO:0000256" key="3">
    <source>
        <dbReference type="SAM" id="SignalP"/>
    </source>
</evidence>
<feature type="signal peptide" evidence="3">
    <location>
        <begin position="1"/>
        <end position="27"/>
    </location>
</feature>
<keyword evidence="2" id="KW-0378">Hydrolase</keyword>
<evidence type="ECO:0000256" key="2">
    <source>
        <dbReference type="ARBA" id="ARBA00022801"/>
    </source>
</evidence>
<protein>
    <submittedName>
        <fullName evidence="4">D-alanyl-D-alanine carboxypeptidase/D-alanyl-D-alanine-endopeptidase (Penicillin-binding protein 4)</fullName>
    </submittedName>
</protein>
<dbReference type="RefSeq" id="WP_132189575.1">
    <property type="nucleotide sequence ID" value="NZ_SLWM01000006.1"/>
</dbReference>
<proteinExistence type="inferred from homology"/>
<evidence type="ECO:0000313" key="5">
    <source>
        <dbReference type="Proteomes" id="UP000295818"/>
    </source>
</evidence>
<dbReference type="Proteomes" id="UP000295818">
    <property type="component" value="Unassembled WGS sequence"/>
</dbReference>
<comment type="similarity">
    <text evidence="1">Belongs to the peptidase S13 family.</text>
</comment>
<reference evidence="4 5" key="1">
    <citation type="journal article" date="2015" name="Stand. Genomic Sci.">
        <title>Genomic Encyclopedia of Bacterial and Archaeal Type Strains, Phase III: the genomes of soil and plant-associated and newly described type strains.</title>
        <authorList>
            <person name="Whitman W.B."/>
            <person name="Woyke T."/>
            <person name="Klenk H.P."/>
            <person name="Zhou Y."/>
            <person name="Lilburn T.G."/>
            <person name="Beck B.J."/>
            <person name="De Vos P."/>
            <person name="Vandamme P."/>
            <person name="Eisen J.A."/>
            <person name="Garrity G."/>
            <person name="Hugenholtz P."/>
            <person name="Kyrpides N.C."/>
        </authorList>
    </citation>
    <scope>NUCLEOTIDE SEQUENCE [LARGE SCALE GENOMIC DNA]</scope>
    <source>
        <strain evidence="4 5">VKM Ac-2538</strain>
    </source>
</reference>
<sequence>MARSPRAVFVTLLACTLLAGLTSGAQAVRGSSQRGTAAPAVLAPAKPKGTAPTTVGVQKVLAAAMKDPSLGRHHGVYVYDASRGKAVYSAGIATGFVPASTMKLLTTVSALETMGPDHTFTTKVVRSGSGSIILVGGGDPLLTTKRVTDPLDFPPRASLQELAVSTATALEADGITSVTLGYDAGLFTGPAANAKWEPKYLTEGIAARTSALWVNEGRMTPGMAKRATSPAQAAASAFALQLRAAGITVAKAIKPAVAASSGEDVAQVHSASLGDIVEYVNLHSDNDGAEVLLRHVGLATDNGGSYAGGITGVRTTLTKLGLNVSKARIEDGSGLSRTNQVPLDLLAGAVRVAASPDKPQLRHLLTGLPVAGFTGSLEDRFASPGTSAGTGLVRAKTGTLTGVHSLAGLVRTTSGTVLVFAVATDTAPPAKALDARAALDRASAALSTCGCTS</sequence>
<accession>A0ABY2BKM7</accession>
<name>A0ABY2BKM7_9ACTN</name>
<keyword evidence="4" id="KW-0121">Carboxypeptidase</keyword>
<dbReference type="InterPro" id="IPR012338">
    <property type="entry name" value="Beta-lactam/transpept-like"/>
</dbReference>
<dbReference type="Gene3D" id="3.40.710.10">
    <property type="entry name" value="DD-peptidase/beta-lactamase superfamily"/>
    <property type="match status" value="2"/>
</dbReference>
<dbReference type="InterPro" id="IPR000667">
    <property type="entry name" value="Peptidase_S13"/>
</dbReference>
<dbReference type="PRINTS" id="PR00922">
    <property type="entry name" value="DADACBPTASE3"/>
</dbReference>
<keyword evidence="4" id="KW-0645">Protease</keyword>
<dbReference type="GO" id="GO:0004180">
    <property type="term" value="F:carboxypeptidase activity"/>
    <property type="evidence" value="ECO:0007669"/>
    <property type="project" value="UniProtKB-KW"/>
</dbReference>
<organism evidence="4 5">
    <name type="scientific">Kribbella orskensis</name>
    <dbReference type="NCBI Taxonomy" id="2512216"/>
    <lineage>
        <taxon>Bacteria</taxon>
        <taxon>Bacillati</taxon>
        <taxon>Actinomycetota</taxon>
        <taxon>Actinomycetes</taxon>
        <taxon>Propionibacteriales</taxon>
        <taxon>Kribbellaceae</taxon>
        <taxon>Kribbella</taxon>
    </lineage>
</organism>
<gene>
    <name evidence="4" type="ORF">EV644_106179</name>
</gene>
<feature type="chain" id="PRO_5047232568" evidence="3">
    <location>
        <begin position="28"/>
        <end position="453"/>
    </location>
</feature>
<dbReference type="Pfam" id="PF02113">
    <property type="entry name" value="Peptidase_S13"/>
    <property type="match status" value="1"/>
</dbReference>
<evidence type="ECO:0000256" key="1">
    <source>
        <dbReference type="ARBA" id="ARBA00006096"/>
    </source>
</evidence>
<dbReference type="SUPFAM" id="SSF56601">
    <property type="entry name" value="beta-lactamase/transpeptidase-like"/>
    <property type="match status" value="1"/>
</dbReference>
<keyword evidence="3" id="KW-0732">Signal</keyword>
<evidence type="ECO:0000313" key="4">
    <source>
        <dbReference type="EMBL" id="TCO22871.1"/>
    </source>
</evidence>
<dbReference type="Gene3D" id="3.50.80.20">
    <property type="entry name" value="D-Ala-D-Ala carboxypeptidase C, peptidase S13"/>
    <property type="match status" value="1"/>
</dbReference>
<keyword evidence="5" id="KW-1185">Reference proteome</keyword>
<dbReference type="EMBL" id="SLWM01000006">
    <property type="protein sequence ID" value="TCO22871.1"/>
    <property type="molecule type" value="Genomic_DNA"/>
</dbReference>